<reference evidence="1" key="1">
    <citation type="submission" date="2014-11" db="EMBL/GenBank/DDBJ databases">
        <authorList>
            <person name="Amaro Gonzalez C."/>
        </authorList>
    </citation>
    <scope>NUCLEOTIDE SEQUENCE</scope>
</reference>
<proteinExistence type="predicted"/>
<protein>
    <submittedName>
        <fullName evidence="1">Uncharacterized protein</fullName>
    </submittedName>
</protein>
<dbReference type="AlphaFoldDB" id="A0A0E9WV65"/>
<dbReference type="EMBL" id="GBXM01014305">
    <property type="protein sequence ID" value="JAH94272.1"/>
    <property type="molecule type" value="Transcribed_RNA"/>
</dbReference>
<evidence type="ECO:0000313" key="1">
    <source>
        <dbReference type="EMBL" id="JAH94272.1"/>
    </source>
</evidence>
<sequence length="56" mass="6456">MPSYWKIQRLVQNISSVGNSNIFAVYMYSYGSEHCVQPSHMHRHICTHLLFASTKG</sequence>
<reference evidence="1" key="2">
    <citation type="journal article" date="2015" name="Fish Shellfish Immunol.">
        <title>Early steps in the European eel (Anguilla anguilla)-Vibrio vulnificus interaction in the gills: Role of the RtxA13 toxin.</title>
        <authorList>
            <person name="Callol A."/>
            <person name="Pajuelo D."/>
            <person name="Ebbesson L."/>
            <person name="Teles M."/>
            <person name="MacKenzie S."/>
            <person name="Amaro C."/>
        </authorList>
    </citation>
    <scope>NUCLEOTIDE SEQUENCE</scope>
</reference>
<name>A0A0E9WV65_ANGAN</name>
<accession>A0A0E9WV65</accession>
<organism evidence="1">
    <name type="scientific">Anguilla anguilla</name>
    <name type="common">European freshwater eel</name>
    <name type="synonym">Muraena anguilla</name>
    <dbReference type="NCBI Taxonomy" id="7936"/>
    <lineage>
        <taxon>Eukaryota</taxon>
        <taxon>Metazoa</taxon>
        <taxon>Chordata</taxon>
        <taxon>Craniata</taxon>
        <taxon>Vertebrata</taxon>
        <taxon>Euteleostomi</taxon>
        <taxon>Actinopterygii</taxon>
        <taxon>Neopterygii</taxon>
        <taxon>Teleostei</taxon>
        <taxon>Anguilliformes</taxon>
        <taxon>Anguillidae</taxon>
        <taxon>Anguilla</taxon>
    </lineage>
</organism>